<organism evidence="1 2">
    <name type="scientific">Olivibacter domesticus</name>
    <name type="common">Pseudosphingobacterium domesticum</name>
    <dbReference type="NCBI Taxonomy" id="407022"/>
    <lineage>
        <taxon>Bacteria</taxon>
        <taxon>Pseudomonadati</taxon>
        <taxon>Bacteroidota</taxon>
        <taxon>Sphingobacteriia</taxon>
        <taxon>Sphingobacteriales</taxon>
        <taxon>Sphingobacteriaceae</taxon>
        <taxon>Olivibacter</taxon>
    </lineage>
</organism>
<gene>
    <name evidence="1" type="ORF">SAMN05661044_02705</name>
</gene>
<dbReference type="Proteomes" id="UP000199421">
    <property type="component" value="Unassembled WGS sequence"/>
</dbReference>
<dbReference type="EMBL" id="FOAF01000002">
    <property type="protein sequence ID" value="SEL50813.1"/>
    <property type="molecule type" value="Genomic_DNA"/>
</dbReference>
<evidence type="ECO:0000313" key="2">
    <source>
        <dbReference type="Proteomes" id="UP000199421"/>
    </source>
</evidence>
<accession>A0A1H7QS93</accession>
<dbReference type="AlphaFoldDB" id="A0A1H7QS93"/>
<proteinExistence type="predicted"/>
<keyword evidence="2" id="KW-1185">Reference proteome</keyword>
<sequence>MKNVQQYKVINKKGEIYLSCLEATTAPCLYGGTKHLRANEILASNQFIKVLQALKHGHWITLDSYDQQLGIGIPYETRYILLDNPITFQEEESSTLRNNNRWIPTKLELPKEMEECFFVSIKNVHGQSTKSPVLEGTHLKNGLFRSIHAKSGNHFKPTHWMPIPQIP</sequence>
<evidence type="ECO:0000313" key="1">
    <source>
        <dbReference type="EMBL" id="SEL50813.1"/>
    </source>
</evidence>
<name>A0A1H7QS93_OLID1</name>
<protein>
    <recommendedName>
        <fullName evidence="3">DUF551 domain-containing protein</fullName>
    </recommendedName>
</protein>
<dbReference type="OrthoDB" id="798620at2"/>
<evidence type="ECO:0008006" key="3">
    <source>
        <dbReference type="Google" id="ProtNLM"/>
    </source>
</evidence>
<dbReference type="STRING" id="407022.SAMN05661044_02705"/>
<dbReference type="RefSeq" id="WP_093325111.1">
    <property type="nucleotide sequence ID" value="NZ_FOAF01000002.1"/>
</dbReference>
<reference evidence="2" key="1">
    <citation type="submission" date="2016-10" db="EMBL/GenBank/DDBJ databases">
        <authorList>
            <person name="Varghese N."/>
            <person name="Submissions S."/>
        </authorList>
    </citation>
    <scope>NUCLEOTIDE SEQUENCE [LARGE SCALE GENOMIC DNA]</scope>
    <source>
        <strain evidence="2">DSM 18733</strain>
    </source>
</reference>